<dbReference type="GO" id="GO:0004674">
    <property type="term" value="F:protein serine/threonine kinase activity"/>
    <property type="evidence" value="ECO:0007669"/>
    <property type="project" value="UniProtKB-EC"/>
</dbReference>
<dbReference type="CDD" id="cd19488">
    <property type="entry name" value="KaiC-like_N"/>
    <property type="match status" value="1"/>
</dbReference>
<evidence type="ECO:0000256" key="4">
    <source>
        <dbReference type="ARBA" id="ARBA00022737"/>
    </source>
</evidence>
<feature type="domain" description="KaiC" evidence="7">
    <location>
        <begin position="311"/>
        <end position="543"/>
    </location>
</feature>
<dbReference type="InterPro" id="IPR051347">
    <property type="entry name" value="Circadian_clock_KaiC-rel"/>
</dbReference>
<dbReference type="InterPro" id="IPR030665">
    <property type="entry name" value="KaiC"/>
</dbReference>
<dbReference type="GO" id="GO:0016787">
    <property type="term" value="F:hydrolase activity"/>
    <property type="evidence" value="ECO:0007669"/>
    <property type="project" value="UniProtKB-KW"/>
</dbReference>
<dbReference type="InterPro" id="IPR014774">
    <property type="entry name" value="KaiC-like_dom"/>
</dbReference>
<name>A0A502DFI0_9BURK</name>
<keyword evidence="5" id="KW-0418">Kinase</keyword>
<evidence type="ECO:0000313" key="8">
    <source>
        <dbReference type="EMBL" id="TPG22861.1"/>
    </source>
</evidence>
<evidence type="ECO:0000259" key="7">
    <source>
        <dbReference type="PROSITE" id="PS51146"/>
    </source>
</evidence>
<keyword evidence="3" id="KW-0808">Transferase</keyword>
<comment type="caution">
    <text evidence="8">The sequence shown here is derived from an EMBL/GenBank/DDBJ whole genome shotgun (WGS) entry which is preliminary data.</text>
</comment>
<keyword evidence="6" id="KW-0378">Hydrolase</keyword>
<proteinExistence type="predicted"/>
<gene>
    <name evidence="8" type="ORF">EAH82_21005</name>
</gene>
<dbReference type="InterPro" id="IPR027417">
    <property type="entry name" value="P-loop_NTPase"/>
</dbReference>
<dbReference type="Proteomes" id="UP000319212">
    <property type="component" value="Unassembled WGS sequence"/>
</dbReference>
<dbReference type="EC" id="2.7.11.1" evidence="1"/>
<dbReference type="SMART" id="SM00382">
    <property type="entry name" value="AAA"/>
    <property type="match status" value="2"/>
</dbReference>
<evidence type="ECO:0000313" key="9">
    <source>
        <dbReference type="Proteomes" id="UP000319212"/>
    </source>
</evidence>
<dbReference type="PIRSF" id="PIRSF039117">
    <property type="entry name" value="KaiC"/>
    <property type="match status" value="1"/>
</dbReference>
<evidence type="ECO:0000256" key="1">
    <source>
        <dbReference type="ARBA" id="ARBA00012513"/>
    </source>
</evidence>
<dbReference type="Pfam" id="PF06745">
    <property type="entry name" value="ATPase"/>
    <property type="match status" value="2"/>
</dbReference>
<keyword evidence="4" id="KW-0677">Repeat</keyword>
<dbReference type="GO" id="GO:0005524">
    <property type="term" value="F:ATP binding"/>
    <property type="evidence" value="ECO:0007669"/>
    <property type="project" value="InterPro"/>
</dbReference>
<dbReference type="PANTHER" id="PTHR42926">
    <property type="match status" value="1"/>
</dbReference>
<dbReference type="AlphaFoldDB" id="A0A502DFI0"/>
<feature type="domain" description="KaiC" evidence="7">
    <location>
        <begin position="71"/>
        <end position="309"/>
    </location>
</feature>
<protein>
    <recommendedName>
        <fullName evidence="1">non-specific serine/threonine protein kinase</fullName>
        <ecNumber evidence="1">2.7.11.1</ecNumber>
    </recommendedName>
</protein>
<dbReference type="InterPro" id="IPR010624">
    <property type="entry name" value="KaiC_dom"/>
</dbReference>
<organism evidence="8 9">
    <name type="scientific">Variovorax guangxiensis</name>
    <dbReference type="NCBI Taxonomy" id="1775474"/>
    <lineage>
        <taxon>Bacteria</taxon>
        <taxon>Pseudomonadati</taxon>
        <taxon>Pseudomonadota</taxon>
        <taxon>Betaproteobacteria</taxon>
        <taxon>Burkholderiales</taxon>
        <taxon>Comamonadaceae</taxon>
        <taxon>Variovorax</taxon>
    </lineage>
</organism>
<dbReference type="PROSITE" id="PS51146">
    <property type="entry name" value="KAIC"/>
    <property type="match status" value="2"/>
</dbReference>
<dbReference type="InterPro" id="IPR003593">
    <property type="entry name" value="AAA+_ATPase"/>
</dbReference>
<reference evidence="8 9" key="1">
    <citation type="journal article" date="2019" name="Environ. Microbiol.">
        <title>Species interactions and distinct microbial communities in high Arctic permafrost affected cryosols are associated with the CH4 and CO2 gas fluxes.</title>
        <authorList>
            <person name="Altshuler I."/>
            <person name="Hamel J."/>
            <person name="Turney S."/>
            <person name="Magnuson E."/>
            <person name="Levesque R."/>
            <person name="Greer C."/>
            <person name="Whyte L.G."/>
        </authorList>
    </citation>
    <scope>NUCLEOTIDE SEQUENCE [LARGE SCALE GENOMIC DNA]</scope>
    <source>
        <strain evidence="8 9">S06.C</strain>
    </source>
</reference>
<dbReference type="OrthoDB" id="9783783at2"/>
<dbReference type="PRINTS" id="PR01874">
    <property type="entry name" value="DNAREPAIRADA"/>
</dbReference>
<dbReference type="EMBL" id="RCZI01000011">
    <property type="protein sequence ID" value="TPG22861.1"/>
    <property type="molecule type" value="Genomic_DNA"/>
</dbReference>
<dbReference type="PANTHER" id="PTHR42926:SF1">
    <property type="entry name" value="CIRCADIAN CLOCK OSCILLATOR PROTEIN KAIC 1"/>
    <property type="match status" value="1"/>
</dbReference>
<dbReference type="Gene3D" id="3.40.50.300">
    <property type="entry name" value="P-loop containing nucleotide triphosphate hydrolases"/>
    <property type="match status" value="2"/>
</dbReference>
<accession>A0A502DFI0</accession>
<dbReference type="SUPFAM" id="SSF52540">
    <property type="entry name" value="P-loop containing nucleoside triphosphate hydrolases"/>
    <property type="match status" value="2"/>
</dbReference>
<evidence type="ECO:0000256" key="3">
    <source>
        <dbReference type="ARBA" id="ARBA00022679"/>
    </source>
</evidence>
<evidence type="ECO:0000256" key="6">
    <source>
        <dbReference type="ARBA" id="ARBA00022801"/>
    </source>
</evidence>
<evidence type="ECO:0000256" key="2">
    <source>
        <dbReference type="ARBA" id="ARBA00022553"/>
    </source>
</evidence>
<sequence>MADHIGKFFEHLLGIARAAPATCRTLQDSQERAASAECGIVRGRAVYSFPTPYVSNPSAPAAPSSPETRQVRASTGIAGLDNVLGGGLPRGHLYLVEGTPGAGKTTLGLQFLLEGRENGERGLYVTLSETASELHTVAESHGWSLDGIDLFELVNEEGLSPSAEQSILYPAEVELGETTRDVMAAVERLAPTRVIFDSLSEMRLLAQDPLRYRRQILALKHFFASRECTVLLLDDKSSQGGDLQLHSIAHGVLALDQATGEYGPVRRHLRVVKMRGVRYRGGEHDVDLDTGGLQVYPRLIASEHRTAFEASTAPTGTPALDALLGGGLARGSNTLFMGPSGVGKTTTAMSTVVAALHRGEKASYYLFDEGLGTLLHRCASLGLPLEPFIASGQLEVLSLDPAEMSPGQFSNMVRIAVQSRGSSIIVIDSLNAYLQAMPGAKFLLMQMHELLSFLNQQGIITLLVLGQHGIIGDVRSDLDLSYLSDAIVLFRFFEARGQLLKAVSVVKSRTNRHELNIREFRLGDAGVEVGPALTDFEGVLGGVPAYRGAIPLLGDQSPFARA</sequence>
<keyword evidence="2" id="KW-0597">Phosphoprotein</keyword>
<evidence type="ECO:0000256" key="5">
    <source>
        <dbReference type="ARBA" id="ARBA00022777"/>
    </source>
</evidence>